<keyword evidence="3" id="KW-0221">Differentiation</keyword>
<feature type="compositionally biased region" description="Basic and acidic residues" evidence="10">
    <location>
        <begin position="450"/>
        <end position="459"/>
    </location>
</feature>
<dbReference type="Proteomes" id="UP000747542">
    <property type="component" value="Unassembled WGS sequence"/>
</dbReference>
<organism evidence="12 13">
    <name type="scientific">Homarus americanus</name>
    <name type="common">American lobster</name>
    <dbReference type="NCBI Taxonomy" id="6706"/>
    <lineage>
        <taxon>Eukaryota</taxon>
        <taxon>Metazoa</taxon>
        <taxon>Ecdysozoa</taxon>
        <taxon>Arthropoda</taxon>
        <taxon>Crustacea</taxon>
        <taxon>Multicrustacea</taxon>
        <taxon>Malacostraca</taxon>
        <taxon>Eumalacostraca</taxon>
        <taxon>Eucarida</taxon>
        <taxon>Decapoda</taxon>
        <taxon>Pleocyemata</taxon>
        <taxon>Astacidea</taxon>
        <taxon>Nephropoidea</taxon>
        <taxon>Nephropidae</taxon>
        <taxon>Homarus</taxon>
    </lineage>
</organism>
<keyword evidence="13" id="KW-1185">Reference proteome</keyword>
<feature type="compositionally biased region" description="Basic residues" evidence="10">
    <location>
        <begin position="216"/>
        <end position="229"/>
    </location>
</feature>
<protein>
    <recommendedName>
        <fullName evidence="8">DNA-binding protein RFX6</fullName>
    </recommendedName>
    <alternativeName>
        <fullName evidence="9">Regulatory factor X 6</fullName>
    </alternativeName>
</protein>
<dbReference type="InterPro" id="IPR057321">
    <property type="entry name" value="RFX1-4/6/8-like_BCD"/>
</dbReference>
<feature type="compositionally biased region" description="Gly residues" evidence="10">
    <location>
        <begin position="1402"/>
        <end position="1414"/>
    </location>
</feature>
<evidence type="ECO:0000256" key="9">
    <source>
        <dbReference type="ARBA" id="ARBA00077088"/>
    </source>
</evidence>
<evidence type="ECO:0000256" key="4">
    <source>
        <dbReference type="ARBA" id="ARBA00023015"/>
    </source>
</evidence>
<evidence type="ECO:0000256" key="8">
    <source>
        <dbReference type="ARBA" id="ARBA00072476"/>
    </source>
</evidence>
<dbReference type="Pfam" id="PF25340">
    <property type="entry name" value="BCD_RFX"/>
    <property type="match status" value="3"/>
</dbReference>
<dbReference type="Gene3D" id="1.10.10.10">
    <property type="entry name" value="Winged helix-like DNA-binding domain superfamily/Winged helix DNA-binding domain"/>
    <property type="match status" value="1"/>
</dbReference>
<evidence type="ECO:0000256" key="1">
    <source>
        <dbReference type="ARBA" id="ARBA00004123"/>
    </source>
</evidence>
<keyword evidence="2" id="KW-0217">Developmental protein</keyword>
<feature type="compositionally biased region" description="Polar residues" evidence="10">
    <location>
        <begin position="496"/>
        <end position="505"/>
    </location>
</feature>
<feature type="compositionally biased region" description="Basic and acidic residues" evidence="10">
    <location>
        <begin position="230"/>
        <end position="242"/>
    </location>
</feature>
<keyword evidence="6" id="KW-0804">Transcription</keyword>
<dbReference type="GO" id="GO:0030154">
    <property type="term" value="P:cell differentiation"/>
    <property type="evidence" value="ECO:0007669"/>
    <property type="project" value="UniProtKB-KW"/>
</dbReference>
<feature type="compositionally biased region" description="Basic and acidic residues" evidence="10">
    <location>
        <begin position="820"/>
        <end position="830"/>
    </location>
</feature>
<comment type="subcellular location">
    <subcellularLocation>
        <location evidence="1">Nucleus</location>
    </subcellularLocation>
</comment>
<dbReference type="GO" id="GO:0000978">
    <property type="term" value="F:RNA polymerase II cis-regulatory region sequence-specific DNA binding"/>
    <property type="evidence" value="ECO:0007669"/>
    <property type="project" value="TreeGrafter"/>
</dbReference>
<reference evidence="12" key="1">
    <citation type="journal article" date="2021" name="Sci. Adv.">
        <title>The American lobster genome reveals insights on longevity, neural, and immune adaptations.</title>
        <authorList>
            <person name="Polinski J.M."/>
            <person name="Zimin A.V."/>
            <person name="Clark K.F."/>
            <person name="Kohn A.B."/>
            <person name="Sadowski N."/>
            <person name="Timp W."/>
            <person name="Ptitsyn A."/>
            <person name="Khanna P."/>
            <person name="Romanova D.Y."/>
            <person name="Williams P."/>
            <person name="Greenwood S.J."/>
            <person name="Moroz L.L."/>
            <person name="Walt D.R."/>
            <person name="Bodnar A.G."/>
        </authorList>
    </citation>
    <scope>NUCLEOTIDE SEQUENCE</scope>
    <source>
        <strain evidence="12">GMGI-L3</strain>
    </source>
</reference>
<feature type="compositionally biased region" description="Polar residues" evidence="10">
    <location>
        <begin position="171"/>
        <end position="206"/>
    </location>
</feature>
<keyword evidence="7" id="KW-0539">Nucleus</keyword>
<dbReference type="InterPro" id="IPR039779">
    <property type="entry name" value="RFX-like"/>
</dbReference>
<dbReference type="FunFam" id="1.10.10.10:FF:000211">
    <property type="entry name" value="Regulatory factor X, 6"/>
    <property type="match status" value="1"/>
</dbReference>
<feature type="region of interest" description="Disordered" evidence="10">
    <location>
        <begin position="1"/>
        <end position="570"/>
    </location>
</feature>
<feature type="region of interest" description="Disordered" evidence="10">
    <location>
        <begin position="601"/>
        <end position="620"/>
    </location>
</feature>
<name>A0A8J5JXH6_HOMAM</name>
<keyword evidence="5" id="KW-0238">DNA-binding</keyword>
<accession>A0A8J5JXH6</accession>
<feature type="compositionally biased region" description="Basic and acidic residues" evidence="10">
    <location>
        <begin position="1"/>
        <end position="15"/>
    </location>
</feature>
<evidence type="ECO:0000256" key="10">
    <source>
        <dbReference type="SAM" id="MobiDB-lite"/>
    </source>
</evidence>
<feature type="compositionally biased region" description="Polar residues" evidence="10">
    <location>
        <begin position="286"/>
        <end position="314"/>
    </location>
</feature>
<evidence type="ECO:0000256" key="5">
    <source>
        <dbReference type="ARBA" id="ARBA00023125"/>
    </source>
</evidence>
<dbReference type="PROSITE" id="PS51526">
    <property type="entry name" value="RFX_DBD"/>
    <property type="match status" value="1"/>
</dbReference>
<feature type="domain" description="RFX-type winged-helix" evidence="11">
    <location>
        <begin position="684"/>
        <end position="759"/>
    </location>
</feature>
<feature type="compositionally biased region" description="Gly residues" evidence="10">
    <location>
        <begin position="648"/>
        <end position="674"/>
    </location>
</feature>
<feature type="compositionally biased region" description="Basic and acidic residues" evidence="10">
    <location>
        <begin position="547"/>
        <end position="556"/>
    </location>
</feature>
<evidence type="ECO:0000313" key="12">
    <source>
        <dbReference type="EMBL" id="KAG7163304.1"/>
    </source>
</evidence>
<dbReference type="PANTHER" id="PTHR12619:SF5">
    <property type="entry name" value="TRANSCRIPTION FACTOR RFX4"/>
    <property type="match status" value="1"/>
</dbReference>
<feature type="region of interest" description="Disordered" evidence="10">
    <location>
        <begin position="648"/>
        <end position="678"/>
    </location>
</feature>
<feature type="region of interest" description="Disordered" evidence="10">
    <location>
        <begin position="1389"/>
        <end position="1414"/>
    </location>
</feature>
<dbReference type="EMBL" id="JAHLQT010026473">
    <property type="protein sequence ID" value="KAG7163304.1"/>
    <property type="molecule type" value="Genomic_DNA"/>
</dbReference>
<dbReference type="GO" id="GO:0000981">
    <property type="term" value="F:DNA-binding transcription factor activity, RNA polymerase II-specific"/>
    <property type="evidence" value="ECO:0007669"/>
    <property type="project" value="TreeGrafter"/>
</dbReference>
<dbReference type="InterPro" id="IPR003150">
    <property type="entry name" value="DNA-bd_RFX"/>
</dbReference>
<feature type="compositionally biased region" description="Polar residues" evidence="10">
    <location>
        <begin position="533"/>
        <end position="546"/>
    </location>
</feature>
<proteinExistence type="predicted"/>
<dbReference type="InterPro" id="IPR036388">
    <property type="entry name" value="WH-like_DNA-bd_sf"/>
</dbReference>
<feature type="compositionally biased region" description="Basic and acidic residues" evidence="10">
    <location>
        <begin position="506"/>
        <end position="523"/>
    </location>
</feature>
<evidence type="ECO:0000313" key="13">
    <source>
        <dbReference type="Proteomes" id="UP000747542"/>
    </source>
</evidence>
<keyword evidence="4" id="KW-0805">Transcription regulation</keyword>
<evidence type="ECO:0000256" key="3">
    <source>
        <dbReference type="ARBA" id="ARBA00022782"/>
    </source>
</evidence>
<feature type="compositionally biased region" description="Polar residues" evidence="10">
    <location>
        <begin position="325"/>
        <end position="340"/>
    </location>
</feature>
<dbReference type="SUPFAM" id="SSF46785">
    <property type="entry name" value="Winged helix' DNA-binding domain"/>
    <property type="match status" value="1"/>
</dbReference>
<evidence type="ECO:0000259" key="11">
    <source>
        <dbReference type="PROSITE" id="PS51526"/>
    </source>
</evidence>
<evidence type="ECO:0000256" key="2">
    <source>
        <dbReference type="ARBA" id="ARBA00022473"/>
    </source>
</evidence>
<feature type="compositionally biased region" description="Gly residues" evidence="10">
    <location>
        <begin position="603"/>
        <end position="620"/>
    </location>
</feature>
<comment type="caution">
    <text evidence="12">The sequence shown here is derived from an EMBL/GenBank/DDBJ whole genome shotgun (WGS) entry which is preliminary data.</text>
</comment>
<dbReference type="InterPro" id="IPR036390">
    <property type="entry name" value="WH_DNA-bd_sf"/>
</dbReference>
<feature type="region of interest" description="Disordered" evidence="10">
    <location>
        <begin position="814"/>
        <end position="837"/>
    </location>
</feature>
<dbReference type="PANTHER" id="PTHR12619">
    <property type="entry name" value="RFX TRANSCRIPTION FACTOR FAMILY"/>
    <property type="match status" value="1"/>
</dbReference>
<dbReference type="GO" id="GO:0005634">
    <property type="term" value="C:nucleus"/>
    <property type="evidence" value="ECO:0007669"/>
    <property type="project" value="UniProtKB-SubCell"/>
</dbReference>
<gene>
    <name evidence="12" type="primary">Rfx4-L1</name>
    <name evidence="12" type="ORF">Hamer_G004426</name>
</gene>
<evidence type="ECO:0000256" key="6">
    <source>
        <dbReference type="ARBA" id="ARBA00023163"/>
    </source>
</evidence>
<dbReference type="Pfam" id="PF02257">
    <property type="entry name" value="RFX_DNA_binding"/>
    <property type="match status" value="1"/>
</dbReference>
<feature type="compositionally biased region" description="Polar residues" evidence="10">
    <location>
        <begin position="439"/>
        <end position="449"/>
    </location>
</feature>
<sequence>MEIRTQEDPSKDMKPLVRTQEAPVRTIGSSPVRTQEVRTQEAPSMTEALSKDPQTQEAPAWTQEDPSKGHRKPSVRTPPVRKTGSPQTHRKTPVRTQERPQYDTGSPSVCQLAQKPPVWDTLQPQGSPQAHRKPPGTQEVRTQEALSKDTGRVPRHTGSPQVRTQEDPSKDTGSPQYDTGSSKDTGSPSHRSPQYDTGRHTGSSSGPLCDTGRPQQGHRKPLSKGHRKPPKDPGRPRKDSKDTGSPSMDTGSPSVREAPVRTQEAPVRTQGSPCKDTQKAPVRTQEAPSKGQQEAQVRTQKPSVRTQEALSMTQEDPRHRKPSLVRTQDAPQMDTGSPLSKDTHRKPLSKGKPLQGQEKPPVRKDSRTQEAPQKPPVRTQEALSKDTGSPIRTLEAPVWTQEALSKDTGVSQAPSKDTGSPHKDTGSPRRATQEALSKDTGSPRGTQEALSKDTQEAPSKDTGSPSKGSPHKEAPVGHRKPSVRTQEAPKEYRTQEAPSKGTQEALSKEQEAPRTQEAPSKDKCGHRKPLSKDTGSPSKDTGSPSKDTVRTQEAPHSKGHTQEASGRPGVVVRFHTSRVLSDGGCDSAAAVVALDREDSVAVTGGGEGERVGGGGGEAGGGGTCNSIGSNGGTVIGGGANMNGGGSGTGGGGGGGSRGGGGGGGGGGGRGGGSRGLRPHSTPATLLWLDENYEMAEGVCIPRNTLYLHYVDFCGKRSLQPVNAASFGKIIRQQFPGLTTRRLGTRGQSRYHYYGIAIREGSIYYEVHYSKKGNTSQTFVFTPHVQQPSPQSSSSSSSSTFTCSSPSSYYLHHHPGNLSDSDIKKEADKQARKFSKKKNIPHIPQSKYLPHAGCGREPVCLATHIRIVFSSGGAVPESRKLSTVLPEFPSLKDVLLPPHVAPDKIQSFLVHFWQGMPPHLVNILSTNVLVNLVGVCDSILYRAICSVLMPSVLQVGFTGILQVGSTGALQVDPKGLLQAIPDSLTQVIRKFTHDLDSWLRVALDDLPDNLRQYQAFVYFEYISDSSSSVNLSLSIIQYVFTVACRFSRMLRRQTSLNHLCQASRMVLHSPDITQQMVHDWRQVDLETISRHTLYSMDKHTTNGVTVDLIMSLYSEFERLLEEGAPLEAYSEWLEAMVERCVLLAARRNKTPIHKVAHSFLLMWSCFGTRVIRDMTVHSAPSFGSFHLLHLMFDDYVLYLVESLHAEDKARELLNNIATDALPDCSDPGFGDPDNEDSLHALSFLMGSSTPMGVPGVATPTTPGVSPNSQPAHDLHISPTPTAMLGLEGGLVEDDGSMDYISSLASTGGGGVTGHGGGSSTPASVTTPITVAAAVSAAAASGGGGVMGGGEYYTYEYDTRSYRLPSTLVTRNYLYPPTTVAINQYYQGGGGSADLSSTEERTGPGNGGGGGGLVHGGGGGAGGGGGGGGDGLGYGSARGGGGDTYVDCSTVYCPDQSLLYSANYYQTYDSSYYSNRHWGPEVAIMCKYSQAVGRVKVSEVLVKCPRAPRPCMDLHNDCSHAPGPM</sequence>
<feature type="compositionally biased region" description="Polar residues" evidence="10">
    <location>
        <begin position="243"/>
        <end position="253"/>
    </location>
</feature>
<evidence type="ECO:0000256" key="7">
    <source>
        <dbReference type="ARBA" id="ARBA00023242"/>
    </source>
</evidence>
<feature type="compositionally biased region" description="Polar residues" evidence="10">
    <location>
        <begin position="408"/>
        <end position="418"/>
    </location>
</feature>